<feature type="domain" description="Chitin-binding type-1" evidence="14">
    <location>
        <begin position="83"/>
        <end position="129"/>
    </location>
</feature>
<dbReference type="PROSITE" id="PS00026">
    <property type="entry name" value="CHIT_BIND_I_1"/>
    <property type="match status" value="1"/>
</dbReference>
<reference evidence="16 17" key="1">
    <citation type="submission" date="2023-11" db="EMBL/GenBank/DDBJ databases">
        <title>Draft genome sequence and annotation of the polyextremotolerant black yeast-like fungus Aureobasidium pullulans NRRL 62042.</title>
        <authorList>
            <person name="Dielentheis-Frenken M.R.E."/>
            <person name="Wibberg D."/>
            <person name="Blank L.M."/>
            <person name="Tiso T."/>
        </authorList>
    </citation>
    <scope>NUCLEOTIDE SEQUENCE [LARGE SCALE GENOMIC DNA]</scope>
    <source>
        <strain evidence="16 17">NRRL 62042</strain>
    </source>
</reference>
<dbReference type="InterPro" id="IPR029070">
    <property type="entry name" value="Chitinase_insertion_sf"/>
</dbReference>
<evidence type="ECO:0000256" key="1">
    <source>
        <dbReference type="ARBA" id="ARBA00000822"/>
    </source>
</evidence>
<dbReference type="Gene3D" id="3.30.60.10">
    <property type="entry name" value="Endochitinase-like"/>
    <property type="match status" value="1"/>
</dbReference>
<evidence type="ECO:0000256" key="8">
    <source>
        <dbReference type="ARBA" id="ARBA00023295"/>
    </source>
</evidence>
<comment type="similarity">
    <text evidence="2">Belongs to the glycosyl hydrolase 18 family. Chitinase class V subfamily.</text>
</comment>
<dbReference type="InterPro" id="IPR036861">
    <property type="entry name" value="Endochitinase-like_sf"/>
</dbReference>
<evidence type="ECO:0000256" key="5">
    <source>
        <dbReference type="ARBA" id="ARBA00022801"/>
    </source>
</evidence>
<evidence type="ECO:0000313" key="16">
    <source>
        <dbReference type="EMBL" id="KAK6000837.1"/>
    </source>
</evidence>
<dbReference type="InterPro" id="IPR050314">
    <property type="entry name" value="Glycosyl_Hydrlase_18"/>
</dbReference>
<feature type="disulfide bond" evidence="10">
    <location>
        <begin position="97"/>
        <end position="109"/>
    </location>
</feature>
<evidence type="ECO:0000256" key="10">
    <source>
        <dbReference type="PROSITE-ProRule" id="PRU00261"/>
    </source>
</evidence>
<evidence type="ECO:0000256" key="9">
    <source>
        <dbReference type="ARBA" id="ARBA00023326"/>
    </source>
</evidence>
<evidence type="ECO:0000256" key="3">
    <source>
        <dbReference type="ARBA" id="ARBA00012729"/>
    </source>
</evidence>
<dbReference type="InterPro" id="IPR011583">
    <property type="entry name" value="Chitinase_II/V-like_cat"/>
</dbReference>
<dbReference type="SMART" id="SM00270">
    <property type="entry name" value="ChtBD1"/>
    <property type="match status" value="2"/>
</dbReference>
<feature type="region of interest" description="Disordered" evidence="12">
    <location>
        <begin position="716"/>
        <end position="758"/>
    </location>
</feature>
<feature type="chain" id="PRO_5045360456" description="chitinase" evidence="13">
    <location>
        <begin position="20"/>
        <end position="1120"/>
    </location>
</feature>
<feature type="disulfide bond" evidence="10">
    <location>
        <begin position="76"/>
        <end position="80"/>
    </location>
</feature>
<dbReference type="PANTHER" id="PTHR11177:SF333">
    <property type="entry name" value="CHITINASE"/>
    <property type="match status" value="1"/>
</dbReference>
<feature type="compositionally biased region" description="Basic and acidic residues" evidence="12">
    <location>
        <begin position="716"/>
        <end position="729"/>
    </location>
</feature>
<dbReference type="InterPro" id="IPR017853">
    <property type="entry name" value="GH"/>
</dbReference>
<comment type="caution">
    <text evidence="10">Lacks conserved residue(s) required for the propagation of feature annotation.</text>
</comment>
<feature type="domain" description="GH18" evidence="15">
    <location>
        <begin position="142"/>
        <end position="493"/>
    </location>
</feature>
<dbReference type="CDD" id="cd11618">
    <property type="entry name" value="ChtBD1_1"/>
    <property type="match status" value="1"/>
</dbReference>
<evidence type="ECO:0000256" key="4">
    <source>
        <dbReference type="ARBA" id="ARBA00022669"/>
    </source>
</evidence>
<dbReference type="InterPro" id="IPR001579">
    <property type="entry name" value="Glyco_hydro_18_chit_AS"/>
</dbReference>
<keyword evidence="7" id="KW-0119">Carbohydrate metabolism</keyword>
<dbReference type="Pfam" id="PF00187">
    <property type="entry name" value="Chitin_bind_1"/>
    <property type="match status" value="1"/>
</dbReference>
<protein>
    <recommendedName>
        <fullName evidence="3">chitinase</fullName>
        <ecNumber evidence="3">3.2.1.14</ecNumber>
    </recommendedName>
</protein>
<keyword evidence="17" id="KW-1185">Reference proteome</keyword>
<evidence type="ECO:0000313" key="17">
    <source>
        <dbReference type="Proteomes" id="UP001341245"/>
    </source>
</evidence>
<dbReference type="PROSITE" id="PS51910">
    <property type="entry name" value="GH18_2"/>
    <property type="match status" value="1"/>
</dbReference>
<feature type="disulfide bond" evidence="10">
    <location>
        <begin position="53"/>
        <end position="65"/>
    </location>
</feature>
<dbReference type="Proteomes" id="UP001341245">
    <property type="component" value="Unassembled WGS sequence"/>
</dbReference>
<dbReference type="EMBL" id="JASGXD010000016">
    <property type="protein sequence ID" value="KAK6000837.1"/>
    <property type="molecule type" value="Genomic_DNA"/>
</dbReference>
<keyword evidence="9" id="KW-0624">Polysaccharide degradation</keyword>
<evidence type="ECO:0000259" key="15">
    <source>
        <dbReference type="PROSITE" id="PS51910"/>
    </source>
</evidence>
<accession>A0ABR0T949</accession>
<name>A0ABR0T949_AURPU</name>
<feature type="disulfide bond" evidence="10">
    <location>
        <begin position="102"/>
        <end position="116"/>
    </location>
</feature>
<keyword evidence="13" id="KW-0732">Signal</keyword>
<sequence length="1120" mass="121454">MRSPGLWCLYLTCLVLVKAQNILSQDKSVNAGALDVLLRRDLPIGTCNSDTPCPNGACCGSNGLCGYSPTECGSGCTSNCNAKAQCGQYGTPGQQNCPLNVCCSQFGFCGETDDFCGKGCQEGFGGCGQVNRPSCSGSSVGKRTIGYYESWANTRTCQSVSPEQLNLQGFTHVNFAFAFFDPSSFLITPMDSNSASLYRRFTALKDKYNGIQTWISVGGWSFTDPGPTRTAFSDMTSTVGNRKKFIDGLISFMNTYGFDGVDLDWEYPQADDRGGVASDKENYVALVKEMKAALGPKGMSMTLPTSYWYLQHFDVKAISQYVDWFNFMAYDLHGTWDADSKFVGPYIAPHTNLTEIDLGLDLLWRAGVDSSKVVLGEGWYGRSFTLTDPSCNTPNGICQFSGGADPGPCSGTSGILTDQEIQDIINQYNVEPVHDEKAGVKWITWNSNQWVSYDDDDTFEQKKDFANSRCLGGTMVWAIDQKDQIADNGLGKAPGVTVDQQADAQQMSNDQAAKLTCYTTDCNAKCKKGTNEVTQMNGQPGQLSTSDRCPKNQYRSLCCNDGTTLGKCQWRGYRGAGLSCIQGCSEGETELVTDTNNHGKKDQTCNGGLQSYCCSGFKAPPTKGQVEKAAADAAKDAAEAAAEQLALDVAAKAFCRLAVPALLAPLELAEDLIPIIGEILDIAEIAATPALIQACVKGVEKEGKAEFKVFGKKHTLSFDEPEKPPETRPPKSSHSPASTCQPAKNAKRGKAPKACSKPTTTLYKPINPMVTEHPEFTRECDGSKWPQACLHYSSVIRVNGPVSYNPLTCPSSSRGVKKARQGGKKWQVVAQWNGEHNGAWSSVRNQDIGWMQESDLDCERDEYPPIGFWQGNTADKAFVRLINSHDNGGAGAALFPLDICSHDSGGKLPTSTSDSFSKLIHGQAQDTAIYERHLTVTIGHMSIKFINIPNLPDDGITANKCFPSVLRDDPGFALMLRDSWYNGHPNDRVFGLASYNKAPSANVIGTNVAQPNHFKRNSYFDPDDIILDDGNSTRKATDQELAEEFGFYRCESSDCRKELDALGVESPVVVAPPRTVAVDTPAATTSVLTETTSTLTPEASAGGGVQDRWMRMMARPTGHN</sequence>
<keyword evidence="4 10" id="KW-0147">Chitin-binding</keyword>
<dbReference type="SUPFAM" id="SSF57016">
    <property type="entry name" value="Plant lectins/antimicrobial peptides"/>
    <property type="match status" value="1"/>
</dbReference>
<dbReference type="InterPro" id="IPR018371">
    <property type="entry name" value="Chitin-binding_1_CS"/>
</dbReference>
<dbReference type="PANTHER" id="PTHR11177">
    <property type="entry name" value="CHITINASE"/>
    <property type="match status" value="1"/>
</dbReference>
<feature type="disulfide bond" evidence="10">
    <location>
        <begin position="58"/>
        <end position="72"/>
    </location>
</feature>
<evidence type="ECO:0000256" key="2">
    <source>
        <dbReference type="ARBA" id="ARBA00008682"/>
    </source>
</evidence>
<feature type="domain" description="Chitin-binding type-1" evidence="14">
    <location>
        <begin position="44"/>
        <end position="82"/>
    </location>
</feature>
<evidence type="ECO:0000256" key="13">
    <source>
        <dbReference type="SAM" id="SignalP"/>
    </source>
</evidence>
<organism evidence="16 17">
    <name type="scientific">Aureobasidium pullulans</name>
    <name type="common">Black yeast</name>
    <name type="synonym">Pullularia pullulans</name>
    <dbReference type="NCBI Taxonomy" id="5580"/>
    <lineage>
        <taxon>Eukaryota</taxon>
        <taxon>Fungi</taxon>
        <taxon>Dikarya</taxon>
        <taxon>Ascomycota</taxon>
        <taxon>Pezizomycotina</taxon>
        <taxon>Dothideomycetes</taxon>
        <taxon>Dothideomycetidae</taxon>
        <taxon>Dothideales</taxon>
        <taxon>Saccotheciaceae</taxon>
        <taxon>Aureobasidium</taxon>
    </lineage>
</organism>
<dbReference type="InterPro" id="IPR001223">
    <property type="entry name" value="Glyco_hydro18_cat"/>
</dbReference>
<dbReference type="PROSITE" id="PS50941">
    <property type="entry name" value="CHIT_BIND_I_2"/>
    <property type="match status" value="2"/>
</dbReference>
<gene>
    <name evidence="16" type="ORF">QM012_003562</name>
</gene>
<dbReference type="SUPFAM" id="SSF51445">
    <property type="entry name" value="(Trans)glycosidases"/>
    <property type="match status" value="1"/>
</dbReference>
<proteinExistence type="inferred from homology"/>
<keyword evidence="5 11" id="KW-0378">Hydrolase</keyword>
<evidence type="ECO:0000259" key="14">
    <source>
        <dbReference type="PROSITE" id="PS50941"/>
    </source>
</evidence>
<dbReference type="Pfam" id="PF00704">
    <property type="entry name" value="Glyco_hydro_18"/>
    <property type="match status" value="1"/>
</dbReference>
<dbReference type="SUPFAM" id="SSF54556">
    <property type="entry name" value="Chitinase insertion domain"/>
    <property type="match status" value="1"/>
</dbReference>
<dbReference type="PROSITE" id="PS01095">
    <property type="entry name" value="GH18_1"/>
    <property type="match status" value="1"/>
</dbReference>
<comment type="caution">
    <text evidence="16">The sequence shown here is derived from an EMBL/GenBank/DDBJ whole genome shotgun (WGS) entry which is preliminary data.</text>
</comment>
<dbReference type="InterPro" id="IPR001002">
    <property type="entry name" value="Chitin-bd_1"/>
</dbReference>
<feature type="compositionally biased region" description="Polar residues" evidence="12">
    <location>
        <begin position="732"/>
        <end position="742"/>
    </location>
</feature>
<comment type="catalytic activity">
    <reaction evidence="1">
        <text>Random endo-hydrolysis of N-acetyl-beta-D-glucosaminide (1-&gt;4)-beta-linkages in chitin and chitodextrins.</text>
        <dbReference type="EC" id="3.2.1.14"/>
    </reaction>
</comment>
<dbReference type="Gene3D" id="3.20.20.80">
    <property type="entry name" value="Glycosidases"/>
    <property type="match status" value="1"/>
</dbReference>
<dbReference type="EC" id="3.2.1.14" evidence="3"/>
<dbReference type="Gene3D" id="3.10.50.10">
    <property type="match status" value="1"/>
</dbReference>
<keyword evidence="10" id="KW-1015">Disulfide bond</keyword>
<evidence type="ECO:0000256" key="11">
    <source>
        <dbReference type="RuleBase" id="RU000489"/>
    </source>
</evidence>
<dbReference type="SMART" id="SM00636">
    <property type="entry name" value="Glyco_18"/>
    <property type="match status" value="1"/>
</dbReference>
<feature type="signal peptide" evidence="13">
    <location>
        <begin position="1"/>
        <end position="19"/>
    </location>
</feature>
<evidence type="ECO:0000256" key="12">
    <source>
        <dbReference type="SAM" id="MobiDB-lite"/>
    </source>
</evidence>
<evidence type="ECO:0000256" key="6">
    <source>
        <dbReference type="ARBA" id="ARBA00023024"/>
    </source>
</evidence>
<evidence type="ECO:0000256" key="7">
    <source>
        <dbReference type="ARBA" id="ARBA00023277"/>
    </source>
</evidence>
<keyword evidence="6" id="KW-0146">Chitin degradation</keyword>
<keyword evidence="8 11" id="KW-0326">Glycosidase</keyword>